<comment type="caution">
    <text evidence="1">The sequence shown here is derived from an EMBL/GenBank/DDBJ whole genome shotgun (WGS) entry which is preliminary data.</text>
</comment>
<evidence type="ECO:0000313" key="1">
    <source>
        <dbReference type="EMBL" id="MXP26701.1"/>
    </source>
</evidence>
<dbReference type="PANTHER" id="PTHR43747:SF4">
    <property type="entry name" value="FLAVIN-DEPENDENT TRYPTOPHAN HALOGENASE"/>
    <property type="match status" value="1"/>
</dbReference>
<dbReference type="Proteomes" id="UP000460561">
    <property type="component" value="Unassembled WGS sequence"/>
</dbReference>
<name>A0A845ACI1_9SPHN</name>
<dbReference type="Pfam" id="PF04820">
    <property type="entry name" value="Trp_halogenase"/>
    <property type="match status" value="2"/>
</dbReference>
<sequence>MNERSIRTVAVIGDGIAGWLAVCALATRLPHCSVAIIRVENMREGMADLFGATTPAASEFHSDIGLDEQLLLRRAGAVARLGTRFSGAGFPEPTLLGYDRVGAGIGSGHFASVWPEFPDVGSYASFSPAAQLAANRKLPSQDPIFSTVGAGLQLDPLGYRAFLAAFGQHCGVRIAKAPMQKANIEGQRIASISLSDGTELRADLYINAANGAAKLFPEWGAEREDWTHWLPFSQVSIEEAPQHSDTIATCDNCEATADGWRTETELPRVIRRARIWAGDGHSSAPLSFPAGRVIQPWIGNAVSIGDAHGMISPIAALPLHILYTQIDRIIASLPDREYARCEIDYYNHEANAELDRLRDFAIALHLPWLERQELPTELTELISLFRERGRILLRDGEGFSRDIWSTLLFGLGFSPRRSDMLAVAAPPEHVRQEMRHFLAQLEAATQRAPVQKVQK</sequence>
<keyword evidence="2" id="KW-1185">Reference proteome</keyword>
<organism evidence="1 2">
    <name type="scientific">Altericroceibacterium indicum</name>
    <dbReference type="NCBI Taxonomy" id="374177"/>
    <lineage>
        <taxon>Bacteria</taxon>
        <taxon>Pseudomonadati</taxon>
        <taxon>Pseudomonadota</taxon>
        <taxon>Alphaproteobacteria</taxon>
        <taxon>Sphingomonadales</taxon>
        <taxon>Erythrobacteraceae</taxon>
        <taxon>Altericroceibacterium</taxon>
    </lineage>
</organism>
<dbReference type="RefSeq" id="WP_160739903.1">
    <property type="nucleotide sequence ID" value="NZ_WTYQ01000004.1"/>
</dbReference>
<dbReference type="InterPro" id="IPR050816">
    <property type="entry name" value="Flavin-dep_Halogenase_NPB"/>
</dbReference>
<reference evidence="1 2" key="1">
    <citation type="submission" date="2019-12" db="EMBL/GenBank/DDBJ databases">
        <title>Genomic-based taxomic classification of the family Erythrobacteraceae.</title>
        <authorList>
            <person name="Xu L."/>
        </authorList>
    </citation>
    <scope>NUCLEOTIDE SEQUENCE [LARGE SCALE GENOMIC DNA]</scope>
    <source>
        <strain evidence="1 2">DSM 18604</strain>
    </source>
</reference>
<protein>
    <recommendedName>
        <fullName evidence="3">Tryptophan halogenase</fullName>
    </recommendedName>
</protein>
<dbReference type="InterPro" id="IPR006905">
    <property type="entry name" value="Flavin_halogenase"/>
</dbReference>
<dbReference type="Gene3D" id="3.50.50.60">
    <property type="entry name" value="FAD/NAD(P)-binding domain"/>
    <property type="match status" value="1"/>
</dbReference>
<dbReference type="AlphaFoldDB" id="A0A845ACI1"/>
<gene>
    <name evidence="1" type="ORF">GRI39_11710</name>
</gene>
<proteinExistence type="predicted"/>
<dbReference type="SUPFAM" id="SSF51905">
    <property type="entry name" value="FAD/NAD(P)-binding domain"/>
    <property type="match status" value="1"/>
</dbReference>
<evidence type="ECO:0000313" key="2">
    <source>
        <dbReference type="Proteomes" id="UP000460561"/>
    </source>
</evidence>
<dbReference type="InterPro" id="IPR036188">
    <property type="entry name" value="FAD/NAD-bd_sf"/>
</dbReference>
<evidence type="ECO:0008006" key="3">
    <source>
        <dbReference type="Google" id="ProtNLM"/>
    </source>
</evidence>
<dbReference type="EMBL" id="WTYQ01000004">
    <property type="protein sequence ID" value="MXP26701.1"/>
    <property type="molecule type" value="Genomic_DNA"/>
</dbReference>
<dbReference type="GO" id="GO:0004497">
    <property type="term" value="F:monooxygenase activity"/>
    <property type="evidence" value="ECO:0007669"/>
    <property type="project" value="InterPro"/>
</dbReference>
<dbReference type="PANTHER" id="PTHR43747">
    <property type="entry name" value="FAD-BINDING PROTEIN"/>
    <property type="match status" value="1"/>
</dbReference>
<dbReference type="OrthoDB" id="7178350at2"/>
<accession>A0A845ACI1</accession>